<dbReference type="InterPro" id="IPR009078">
    <property type="entry name" value="Ferritin-like_SF"/>
</dbReference>
<name>A0A455T4S8_9CHLR</name>
<dbReference type="InterPro" id="IPR052698">
    <property type="entry name" value="MoCofactor_Util/Proc"/>
</dbReference>
<feature type="domain" description="TRASH" evidence="1">
    <location>
        <begin position="268"/>
        <end position="306"/>
    </location>
</feature>
<sequence>MPENVLKLAQRLEQARKPFVLATVVWCERPTSAKPGARALIQADGSVSGWIGGSCAQPVVVREALRLLHEGGDPYLLRLGAPEAGLKRAGPGVRIFPMTCSSGGVLDIYMEPHLPQPRLFLIGASPVVAALARLAPVLDFAIVRVDESGLLTMQPDERSAIVVATHGEYDEEAVARALRSPAWYVGMVGSRRRAEACRQYLREAGLEESVIGRLHAPAGLDLGAITPEEIAASILAELVQMRRRRPAHEVAPSESTAASTAPPASAVDPVCGMIVEVAAARQRSTYRGQDFYFCCPACKRLFDSDPQRYLAPKADATHER</sequence>
<dbReference type="EMBL" id="AP019377">
    <property type="protein sequence ID" value="BBH92424.1"/>
    <property type="molecule type" value="Genomic_DNA"/>
</dbReference>
<evidence type="ECO:0000313" key="2">
    <source>
        <dbReference type="EMBL" id="BBH92424.1"/>
    </source>
</evidence>
<dbReference type="InterPro" id="IPR012348">
    <property type="entry name" value="RNR-like"/>
</dbReference>
<proteinExistence type="predicted"/>
<dbReference type="AlphaFoldDB" id="A0A455T4S8"/>
<dbReference type="InterPro" id="IPR027051">
    <property type="entry name" value="XdhC_Rossmann_dom"/>
</dbReference>
<dbReference type="Pfam" id="PF02625">
    <property type="entry name" value="XdhC_CoxI"/>
    <property type="match status" value="1"/>
</dbReference>
<dbReference type="Gene3D" id="3.40.50.720">
    <property type="entry name" value="NAD(P)-binding Rossmann-like Domain"/>
    <property type="match status" value="1"/>
</dbReference>
<reference evidence="2" key="1">
    <citation type="submission" date="2018-12" db="EMBL/GenBank/DDBJ databases">
        <title>Novel natural products biosynthetic potential of the class Ktedonobacteria.</title>
        <authorList>
            <person name="Zheng Y."/>
            <person name="Saitou A."/>
            <person name="Wang C.M."/>
            <person name="Toyoda A."/>
            <person name="Minakuchi Y."/>
            <person name="Sekiguchi Y."/>
            <person name="Ueda K."/>
            <person name="Takano H."/>
            <person name="Sakai Y."/>
            <person name="Yokota A."/>
            <person name="Yabe S."/>
        </authorList>
    </citation>
    <scope>NUCLEOTIDE SEQUENCE</scope>
    <source>
        <strain evidence="2">A3-2</strain>
    </source>
</reference>
<dbReference type="PANTHER" id="PTHR30388:SF4">
    <property type="entry name" value="MOLYBDENUM COFACTOR INSERTION CHAPERONE PAOD"/>
    <property type="match status" value="1"/>
</dbReference>
<dbReference type="InterPro" id="IPR003777">
    <property type="entry name" value="XdhC_CoxI"/>
</dbReference>
<dbReference type="InterPro" id="IPR011017">
    <property type="entry name" value="TRASH_dom"/>
</dbReference>
<dbReference type="Pfam" id="PF13478">
    <property type="entry name" value="XdhC_C"/>
    <property type="match status" value="1"/>
</dbReference>
<dbReference type="PANTHER" id="PTHR30388">
    <property type="entry name" value="ALDEHYDE OXIDOREDUCTASE MOLYBDENUM COFACTOR ASSEMBLY PROTEIN"/>
    <property type="match status" value="1"/>
</dbReference>
<organism evidence="2">
    <name type="scientific">Thermogemmatispora argillosa</name>
    <dbReference type="NCBI Taxonomy" id="2045280"/>
    <lineage>
        <taxon>Bacteria</taxon>
        <taxon>Bacillati</taxon>
        <taxon>Chloroflexota</taxon>
        <taxon>Ktedonobacteria</taxon>
        <taxon>Thermogemmatisporales</taxon>
        <taxon>Thermogemmatisporaceae</taxon>
        <taxon>Thermogemmatispora</taxon>
    </lineage>
</organism>
<protein>
    <recommendedName>
        <fullName evidence="1">TRASH domain-containing protein</fullName>
    </recommendedName>
</protein>
<dbReference type="GO" id="GO:0016491">
    <property type="term" value="F:oxidoreductase activity"/>
    <property type="evidence" value="ECO:0007669"/>
    <property type="project" value="InterPro"/>
</dbReference>
<dbReference type="SUPFAM" id="SSF47240">
    <property type="entry name" value="Ferritin-like"/>
    <property type="match status" value="1"/>
</dbReference>
<dbReference type="InterPro" id="IPR007029">
    <property type="entry name" value="YHS_dom"/>
</dbReference>
<evidence type="ECO:0000259" key="1">
    <source>
        <dbReference type="SMART" id="SM00746"/>
    </source>
</evidence>
<dbReference type="Gene3D" id="1.10.620.20">
    <property type="entry name" value="Ribonucleotide Reductase, subunit A"/>
    <property type="match status" value="1"/>
</dbReference>
<dbReference type="Pfam" id="PF04945">
    <property type="entry name" value="YHS"/>
    <property type="match status" value="1"/>
</dbReference>
<dbReference type="SMART" id="SM00746">
    <property type="entry name" value="TRASH"/>
    <property type="match status" value="1"/>
</dbReference>
<accession>A0A455T4S8</accession>
<gene>
    <name evidence="2" type="ORF">KTA_06230</name>
</gene>